<accession>A0A7G2C250</accession>
<dbReference type="Gene3D" id="3.40.50.1820">
    <property type="entry name" value="alpha/beta hydrolase"/>
    <property type="match status" value="1"/>
</dbReference>
<keyword evidence="3" id="KW-1185">Reference proteome</keyword>
<dbReference type="InterPro" id="IPR002925">
    <property type="entry name" value="Dienelactn_hydro"/>
</dbReference>
<dbReference type="VEuPathDB" id="TriTrypDB:ADEAN_000072200"/>
<dbReference type="PANTHER" id="PTHR17630:SF44">
    <property type="entry name" value="PROTEIN AIM2"/>
    <property type="match status" value="1"/>
</dbReference>
<dbReference type="Pfam" id="PF01738">
    <property type="entry name" value="DLH"/>
    <property type="match status" value="1"/>
</dbReference>
<reference evidence="2 3" key="1">
    <citation type="submission" date="2020-08" db="EMBL/GenBank/DDBJ databases">
        <authorList>
            <person name="Newling K."/>
            <person name="Davey J."/>
            <person name="Forrester S."/>
        </authorList>
    </citation>
    <scope>NUCLEOTIDE SEQUENCE [LARGE SCALE GENOMIC DNA]</scope>
    <source>
        <strain evidence="3">Crithidia deanei Carvalho (ATCC PRA-265)</strain>
    </source>
</reference>
<sequence>MSNVCCPTDKGVPDVEYAATGNKYYITGPIDSKKGVLMIADIFGIDIDNSKRYMDHLAAEGFLVVAPNFFGRRCWPTSQWPPNYESEEWQSFFNYVINFDAHIGHAYEAAKLMRKLGVEKISSVGMCWGANISVRLAREKVVDAVLTPHPSLLTVESLKDYTGPLGILFSKDEPLQDEIREALKDYPSKCVCESYDQLDHGFLCGRYGYDENNKEQMKQLDAAEKSSIDFLKAVL</sequence>
<dbReference type="SUPFAM" id="SSF53474">
    <property type="entry name" value="alpha/beta-Hydrolases"/>
    <property type="match status" value="1"/>
</dbReference>
<evidence type="ECO:0000313" key="2">
    <source>
        <dbReference type="EMBL" id="CAD2213281.1"/>
    </source>
</evidence>
<dbReference type="InterPro" id="IPR029058">
    <property type="entry name" value="AB_hydrolase_fold"/>
</dbReference>
<evidence type="ECO:0000313" key="3">
    <source>
        <dbReference type="Proteomes" id="UP000515908"/>
    </source>
</evidence>
<dbReference type="EMBL" id="LR877145">
    <property type="protein sequence ID" value="CAD2213281.1"/>
    <property type="molecule type" value="Genomic_DNA"/>
</dbReference>
<dbReference type="AlphaFoldDB" id="A0A7G2C250"/>
<gene>
    <name evidence="2" type="ORF">ADEAN_000072200</name>
</gene>
<dbReference type="OrthoDB" id="2147163at2759"/>
<proteinExistence type="predicted"/>
<protein>
    <submittedName>
        <fullName evidence="2">Dienelactone hydrolase family, putative</fullName>
    </submittedName>
</protein>
<dbReference type="GO" id="GO:0016787">
    <property type="term" value="F:hydrolase activity"/>
    <property type="evidence" value="ECO:0007669"/>
    <property type="project" value="UniProtKB-KW"/>
</dbReference>
<dbReference type="Proteomes" id="UP000515908">
    <property type="component" value="Chromosome 01"/>
</dbReference>
<dbReference type="PANTHER" id="PTHR17630">
    <property type="entry name" value="DIENELACTONE HYDROLASE"/>
    <property type="match status" value="1"/>
</dbReference>
<organism evidence="2 3">
    <name type="scientific">Angomonas deanei</name>
    <dbReference type="NCBI Taxonomy" id="59799"/>
    <lineage>
        <taxon>Eukaryota</taxon>
        <taxon>Discoba</taxon>
        <taxon>Euglenozoa</taxon>
        <taxon>Kinetoplastea</taxon>
        <taxon>Metakinetoplastina</taxon>
        <taxon>Trypanosomatida</taxon>
        <taxon>Trypanosomatidae</taxon>
        <taxon>Strigomonadinae</taxon>
        <taxon>Angomonas</taxon>
    </lineage>
</organism>
<keyword evidence="2" id="KW-0378">Hydrolase</keyword>
<evidence type="ECO:0000259" key="1">
    <source>
        <dbReference type="Pfam" id="PF01738"/>
    </source>
</evidence>
<name>A0A7G2C250_9TRYP</name>
<feature type="domain" description="Dienelactone hydrolase" evidence="1">
    <location>
        <begin position="25"/>
        <end position="217"/>
    </location>
</feature>